<keyword evidence="6 9" id="KW-0687">Ribonucleoprotein</keyword>
<dbReference type="PANTHER" id="PTHR11229:SF8">
    <property type="entry name" value="LARGE RIBOSOMAL SUBUNIT PROTEIN UL3M"/>
    <property type="match status" value="1"/>
</dbReference>
<evidence type="ECO:0000313" key="11">
    <source>
        <dbReference type="EMBL" id="JAA71209.1"/>
    </source>
</evidence>
<keyword evidence="3" id="KW-0809">Transit peptide</keyword>
<dbReference type="InterPro" id="IPR019927">
    <property type="entry name" value="Ribosomal_uL3_bac/org-type"/>
</dbReference>
<dbReference type="Gene3D" id="2.40.30.10">
    <property type="entry name" value="Translation factors"/>
    <property type="match status" value="2"/>
</dbReference>
<keyword evidence="5" id="KW-0496">Mitochondrion</keyword>
<evidence type="ECO:0000256" key="2">
    <source>
        <dbReference type="ARBA" id="ARBA00006540"/>
    </source>
</evidence>
<evidence type="ECO:0000256" key="7">
    <source>
        <dbReference type="ARBA" id="ARBA00035209"/>
    </source>
</evidence>
<dbReference type="EMBL" id="GADI01002599">
    <property type="protein sequence ID" value="JAA71209.1"/>
    <property type="molecule type" value="mRNA"/>
</dbReference>
<dbReference type="InterPro" id="IPR009000">
    <property type="entry name" value="Transl_B-barrel_sf"/>
</dbReference>
<dbReference type="GO" id="GO:0006412">
    <property type="term" value="P:translation"/>
    <property type="evidence" value="ECO:0007669"/>
    <property type="project" value="InterPro"/>
</dbReference>
<feature type="compositionally biased region" description="Pro residues" evidence="10">
    <location>
        <begin position="333"/>
        <end position="345"/>
    </location>
</feature>
<comment type="subcellular location">
    <subcellularLocation>
        <location evidence="1">Mitochondrion</location>
    </subcellularLocation>
</comment>
<comment type="similarity">
    <text evidence="2 9">Belongs to the universal ribosomal protein uL3 family.</text>
</comment>
<evidence type="ECO:0000256" key="5">
    <source>
        <dbReference type="ARBA" id="ARBA00023128"/>
    </source>
</evidence>
<proteinExistence type="evidence at transcript level"/>
<dbReference type="InterPro" id="IPR019926">
    <property type="entry name" value="Ribosomal_uL3_CS"/>
</dbReference>
<evidence type="ECO:0000256" key="3">
    <source>
        <dbReference type="ARBA" id="ARBA00022946"/>
    </source>
</evidence>
<evidence type="ECO:0000256" key="10">
    <source>
        <dbReference type="SAM" id="MobiDB-lite"/>
    </source>
</evidence>
<evidence type="ECO:0000256" key="1">
    <source>
        <dbReference type="ARBA" id="ARBA00004173"/>
    </source>
</evidence>
<name>A0A0K8RL00_IXORI</name>
<reference evidence="11" key="1">
    <citation type="submission" date="2012-12" db="EMBL/GenBank/DDBJ databases">
        <title>Identification and characterization of a phenylalanine ammonia-lyase gene family in Isatis indigotica Fort.</title>
        <authorList>
            <person name="Liu Q."/>
            <person name="Chen J."/>
            <person name="Zhou X."/>
            <person name="Di P."/>
            <person name="Xiao Y."/>
            <person name="Xuan H."/>
            <person name="Zhang L."/>
            <person name="Chen W."/>
        </authorList>
    </citation>
    <scope>NUCLEOTIDE SEQUENCE</scope>
    <source>
        <tissue evidence="11">Salivary gland</tissue>
    </source>
</reference>
<dbReference type="NCBIfam" id="TIGR03625">
    <property type="entry name" value="L3_bact"/>
    <property type="match status" value="1"/>
</dbReference>
<dbReference type="Pfam" id="PF00297">
    <property type="entry name" value="Ribosomal_L3"/>
    <property type="match status" value="1"/>
</dbReference>
<dbReference type="InterPro" id="IPR000597">
    <property type="entry name" value="Ribosomal_uL3"/>
</dbReference>
<dbReference type="FunFam" id="2.40.30.10:FF:000180">
    <property type="entry name" value="Mitochondrial ribosomal protein L3"/>
    <property type="match status" value="1"/>
</dbReference>
<evidence type="ECO:0000256" key="6">
    <source>
        <dbReference type="ARBA" id="ARBA00023274"/>
    </source>
</evidence>
<dbReference type="PANTHER" id="PTHR11229">
    <property type="entry name" value="50S RIBOSOMAL PROTEIN L3"/>
    <property type="match status" value="1"/>
</dbReference>
<accession>A0A0K8RL00</accession>
<dbReference type="GO" id="GO:0003735">
    <property type="term" value="F:structural constituent of ribosome"/>
    <property type="evidence" value="ECO:0007669"/>
    <property type="project" value="InterPro"/>
</dbReference>
<organism evidence="11">
    <name type="scientific">Ixodes ricinus</name>
    <name type="common">Common tick</name>
    <name type="synonym">Acarus ricinus</name>
    <dbReference type="NCBI Taxonomy" id="34613"/>
    <lineage>
        <taxon>Eukaryota</taxon>
        <taxon>Metazoa</taxon>
        <taxon>Ecdysozoa</taxon>
        <taxon>Arthropoda</taxon>
        <taxon>Chelicerata</taxon>
        <taxon>Arachnida</taxon>
        <taxon>Acari</taxon>
        <taxon>Parasitiformes</taxon>
        <taxon>Ixodida</taxon>
        <taxon>Ixodoidea</taxon>
        <taxon>Ixodidae</taxon>
        <taxon>Ixodinae</taxon>
        <taxon>Ixodes</taxon>
    </lineage>
</organism>
<dbReference type="SUPFAM" id="SSF50447">
    <property type="entry name" value="Translation proteins"/>
    <property type="match status" value="1"/>
</dbReference>
<protein>
    <recommendedName>
        <fullName evidence="7">Large ribosomal subunit protein uL3m</fullName>
    </recommendedName>
    <alternativeName>
        <fullName evidence="8">39S ribosomal protein L3, mitochondrial</fullName>
    </alternativeName>
</protein>
<dbReference type="PROSITE" id="PS00474">
    <property type="entry name" value="RIBOSOMAL_L3"/>
    <property type="match status" value="1"/>
</dbReference>
<dbReference type="AlphaFoldDB" id="A0A0K8RL00"/>
<evidence type="ECO:0000256" key="9">
    <source>
        <dbReference type="RuleBase" id="RU003905"/>
    </source>
</evidence>
<dbReference type="GO" id="GO:0005762">
    <property type="term" value="C:mitochondrial large ribosomal subunit"/>
    <property type="evidence" value="ECO:0007669"/>
    <property type="project" value="TreeGrafter"/>
</dbReference>
<evidence type="ECO:0000256" key="8">
    <source>
        <dbReference type="ARBA" id="ARBA00035396"/>
    </source>
</evidence>
<sequence length="390" mass="44237">MALCATLFSQVRLLGGFINTNTSRFTPCISVACNVQCRYKSTTPKRRKTYPFHWWAPRRRKHFGEDHLLKENIEFLKEVAQKMYLQPGESPLRDEPWEKGVWTPDSVRTGVIARKIGIYPMWTTSGKRILTTLLQVLDNHVIRYIPSEEYASSRFGFKAKGRGCLVVGAGSADPMLFKAPYLRLFQESGVMPKRKLTRFLITDDAAIQPGTPLSAGHFRVGDYVNVYGKTRGHGFQGVMKRWKMKGGPKTHGTTKAHRRLGAIGGPRGIILKGKRMPGHMGQERRLLAGLKIWRINTKLNVLFVHGPAIPGATLSYVNIYDSRYGKKKHTEDNPPPFPTYYPDPENPLPEEMYDKELHQFEAPSVTFVDEEVVDKKKAKVKAKAKAKGRR</sequence>
<keyword evidence="4 9" id="KW-0689">Ribosomal protein</keyword>
<feature type="region of interest" description="Disordered" evidence="10">
    <location>
        <begin position="326"/>
        <end position="345"/>
    </location>
</feature>
<evidence type="ECO:0000256" key="4">
    <source>
        <dbReference type="ARBA" id="ARBA00022980"/>
    </source>
</evidence>